<proteinExistence type="predicted"/>
<name>A0A5J5D349_9PERO</name>
<evidence type="ECO:0000313" key="2">
    <source>
        <dbReference type="EMBL" id="KAA8587804.1"/>
    </source>
</evidence>
<evidence type="ECO:0000256" key="1">
    <source>
        <dbReference type="SAM" id="MobiDB-lite"/>
    </source>
</evidence>
<reference evidence="2 3" key="1">
    <citation type="submission" date="2019-08" db="EMBL/GenBank/DDBJ databases">
        <title>A chromosome-level genome assembly, high-density linkage maps, and genome scans reveal the genomic architecture of hybrid incompatibilities underlying speciation via character displacement in darters (Percidae: Etheostominae).</title>
        <authorList>
            <person name="Moran R.L."/>
            <person name="Catchen J.M."/>
            <person name="Fuller R.C."/>
        </authorList>
    </citation>
    <scope>NUCLEOTIDE SEQUENCE [LARGE SCALE GENOMIC DNA]</scope>
    <source>
        <strain evidence="2">EspeVRDwgs_2016</strain>
        <tissue evidence="2">Muscle</tissue>
    </source>
</reference>
<feature type="region of interest" description="Disordered" evidence="1">
    <location>
        <begin position="260"/>
        <end position="281"/>
    </location>
</feature>
<dbReference type="Proteomes" id="UP000327493">
    <property type="component" value="Chromosome 12"/>
</dbReference>
<organism evidence="2 3">
    <name type="scientific">Etheostoma spectabile</name>
    <name type="common">orangethroat darter</name>
    <dbReference type="NCBI Taxonomy" id="54343"/>
    <lineage>
        <taxon>Eukaryota</taxon>
        <taxon>Metazoa</taxon>
        <taxon>Chordata</taxon>
        <taxon>Craniata</taxon>
        <taxon>Vertebrata</taxon>
        <taxon>Euteleostomi</taxon>
        <taxon>Actinopterygii</taxon>
        <taxon>Neopterygii</taxon>
        <taxon>Teleostei</taxon>
        <taxon>Neoteleostei</taxon>
        <taxon>Acanthomorphata</taxon>
        <taxon>Eupercaria</taxon>
        <taxon>Perciformes</taxon>
        <taxon>Percoidei</taxon>
        <taxon>Percidae</taxon>
        <taxon>Etheostomatinae</taxon>
        <taxon>Etheostoma</taxon>
    </lineage>
</organism>
<protein>
    <submittedName>
        <fullName evidence="2">Uncharacterized protein</fullName>
    </submittedName>
</protein>
<keyword evidence="3" id="KW-1185">Reference proteome</keyword>
<sequence length="430" mass="46267">SIVSCLPITQGSQGSEARVYRGASSSSILLATKPPGTSAGGASLSIPSRRRAILSFLQRQKAEGKKQMHTFRKDSQKFGICIGNTLDQGGLITQGERWWTAGVAAVKARAAAGERTGRDRDERNGTQDFEQCLRMDAIQAQRACWEVFTRFSSSIVFVNTLIKQVELSVTVWQGEGWGSSSCSSLPSPSASPSPESVLLMLRRLIRYITSTSLIRARRSTATRPGEIASLVCKASIRWEGPLLLLSPSKLRDSLRSRFGGTESGSLSGGNSGNPVWSRPRKTEGSAHCTAAIRRDFSAGRDRDPFPALVVSGVVALHQCLPAAIDACDRCPPARLIPVQCPPASPVVHKFTLAISRAFVKRRGRWRAALGQFISMRDEEVFHAVHGGGSLTSGQEGKEMDAAQRRAHVPASPAAAAAEAARRSSVEGRTF</sequence>
<feature type="non-terminal residue" evidence="2">
    <location>
        <position position="1"/>
    </location>
</feature>
<evidence type="ECO:0000313" key="3">
    <source>
        <dbReference type="Proteomes" id="UP000327493"/>
    </source>
</evidence>
<accession>A0A5J5D349</accession>
<dbReference type="AlphaFoldDB" id="A0A5J5D349"/>
<dbReference type="EMBL" id="VOFY01000012">
    <property type="protein sequence ID" value="KAA8587804.1"/>
    <property type="molecule type" value="Genomic_DNA"/>
</dbReference>
<gene>
    <name evidence="2" type="ORF">FQN60_016666</name>
</gene>
<comment type="caution">
    <text evidence="2">The sequence shown here is derived from an EMBL/GenBank/DDBJ whole genome shotgun (WGS) entry which is preliminary data.</text>
</comment>
<feature type="region of interest" description="Disordered" evidence="1">
    <location>
        <begin position="386"/>
        <end position="409"/>
    </location>
</feature>